<dbReference type="InterPro" id="IPR002999">
    <property type="entry name" value="Tudor"/>
</dbReference>
<dbReference type="InterPro" id="IPR004087">
    <property type="entry name" value="KH_dom"/>
</dbReference>
<dbReference type="PANTHER" id="PTHR22948">
    <property type="entry name" value="TUDOR DOMAIN CONTAINING PROTEIN"/>
    <property type="match status" value="1"/>
</dbReference>
<feature type="compositionally biased region" description="Basic and acidic residues" evidence="2">
    <location>
        <begin position="202"/>
        <end position="213"/>
    </location>
</feature>
<dbReference type="SUPFAM" id="SSF54791">
    <property type="entry name" value="Eukaryotic type KH-domain (KH-domain type I)"/>
    <property type="match status" value="1"/>
</dbReference>
<feature type="compositionally biased region" description="Basic and acidic residues" evidence="2">
    <location>
        <begin position="232"/>
        <end position="250"/>
    </location>
</feature>
<keyword evidence="1" id="KW-0694">RNA-binding</keyword>
<sequence length="569" mass="62121">MDDFSILPGTSEVAILTSTPIKQLVKGIRPEPEGEVSRAQASLLLAEKPETEPEKVDDADEGYSDYKAIETESFAEQPTGIVCPNEHGVTNVSEKRSERSPSLSEADVPVVEVSNGATEEITAVGGGILKRKGHAERRVTPQSQEQPKLQKEIDKSNSSVDTKKDLCALSKTVEENVPLEHSLSDPPPTSPAGEDSGCSTCHSEDGGDAEKTLSKSPAMEKTSTSGSAASESCHDLARKNEENPRQKSDTSRGSNGGQRVNGESRFTSNRGCQAKNSPHTMWNIQVPAHLVGRIIGKKGKYVCSLKQSSGAKIYVFTLPYTYEFQICRIEGSEVQVEKALALIRKKFKDLDLSNRLSSLQPAAVHSLPVTSWLLLPQDGSVEVIVPRVEAANYLFVQQHTHPTYYSLHTLTEQMFFCYSHSGCPSLPTPVEAGVLCAAPSPDGAWWRAQVIQHYKDSNTVQIRYVDYGGYVTVNLTSVKQIRSDFVSLPFQASEVLLDNIVPLPGQGKFSAEAKEALEEVARGIPLIMKVTGSQNGLPLVHLWRHNEEEMISVNGVLVERGLCSWLDSH</sequence>
<dbReference type="Gene3D" id="3.30.1370.10">
    <property type="entry name" value="K Homology domain, type 1"/>
    <property type="match status" value="1"/>
</dbReference>
<feature type="domain" description="Tudor" evidence="3">
    <location>
        <begin position="429"/>
        <end position="488"/>
    </location>
</feature>
<dbReference type="Proteomes" id="UP000606274">
    <property type="component" value="Unassembled WGS sequence"/>
</dbReference>
<accession>A0A8T0B4H3</accession>
<dbReference type="GO" id="GO:0016020">
    <property type="term" value="C:membrane"/>
    <property type="evidence" value="ECO:0007669"/>
    <property type="project" value="TreeGrafter"/>
</dbReference>
<dbReference type="AlphaFoldDB" id="A0A8T0B4H3"/>
<dbReference type="SUPFAM" id="SSF63748">
    <property type="entry name" value="Tudor/PWWP/MBT"/>
    <property type="match status" value="1"/>
</dbReference>
<dbReference type="InterPro" id="IPR004088">
    <property type="entry name" value="KH_dom_type_1"/>
</dbReference>
<dbReference type="InterPro" id="IPR035437">
    <property type="entry name" value="SNase_OB-fold_sf"/>
</dbReference>
<feature type="region of interest" description="Disordered" evidence="2">
    <location>
        <begin position="80"/>
        <end position="108"/>
    </location>
</feature>
<dbReference type="Gene3D" id="2.40.50.90">
    <property type="match status" value="1"/>
</dbReference>
<dbReference type="Pfam" id="PF00567">
    <property type="entry name" value="TUDOR"/>
    <property type="match status" value="1"/>
</dbReference>
<proteinExistence type="predicted"/>
<keyword evidence="5" id="KW-1185">Reference proteome</keyword>
<dbReference type="PROSITE" id="PS50304">
    <property type="entry name" value="TUDOR"/>
    <property type="match status" value="1"/>
</dbReference>
<feature type="compositionally biased region" description="Basic and acidic residues" evidence="2">
    <location>
        <begin position="148"/>
        <end position="166"/>
    </location>
</feature>
<organism evidence="4 5">
    <name type="scientific">Silurus meridionalis</name>
    <name type="common">Southern catfish</name>
    <name type="synonym">Silurus soldatovi meridionalis</name>
    <dbReference type="NCBI Taxonomy" id="175797"/>
    <lineage>
        <taxon>Eukaryota</taxon>
        <taxon>Metazoa</taxon>
        <taxon>Chordata</taxon>
        <taxon>Craniata</taxon>
        <taxon>Vertebrata</taxon>
        <taxon>Euteleostomi</taxon>
        <taxon>Actinopterygii</taxon>
        <taxon>Neopterygii</taxon>
        <taxon>Teleostei</taxon>
        <taxon>Ostariophysi</taxon>
        <taxon>Siluriformes</taxon>
        <taxon>Siluridae</taxon>
        <taxon>Silurus</taxon>
    </lineage>
</organism>
<feature type="region of interest" description="Disordered" evidence="2">
    <location>
        <begin position="124"/>
        <end position="278"/>
    </location>
</feature>
<dbReference type="CDD" id="cd22395">
    <property type="entry name" value="KH-I_AKAP1"/>
    <property type="match status" value="1"/>
</dbReference>
<dbReference type="InterPro" id="IPR047367">
    <property type="entry name" value="Tudor_AKAP1"/>
</dbReference>
<dbReference type="Gene3D" id="2.30.30.140">
    <property type="match status" value="1"/>
</dbReference>
<dbReference type="SMART" id="SM00333">
    <property type="entry name" value="TUDOR"/>
    <property type="match status" value="1"/>
</dbReference>
<feature type="compositionally biased region" description="Polar residues" evidence="2">
    <location>
        <begin position="264"/>
        <end position="278"/>
    </location>
</feature>
<evidence type="ECO:0000313" key="5">
    <source>
        <dbReference type="Proteomes" id="UP000606274"/>
    </source>
</evidence>
<dbReference type="EMBL" id="JABFDY010000011">
    <property type="protein sequence ID" value="KAF7700962.1"/>
    <property type="molecule type" value="Genomic_DNA"/>
</dbReference>
<gene>
    <name evidence="4" type="ORF">HF521_002127</name>
</gene>
<dbReference type="PANTHER" id="PTHR22948:SF65">
    <property type="entry name" value="A-KINASE ANCHORING PROTEIN 1"/>
    <property type="match status" value="1"/>
</dbReference>
<evidence type="ECO:0000256" key="2">
    <source>
        <dbReference type="SAM" id="MobiDB-lite"/>
    </source>
</evidence>
<evidence type="ECO:0000313" key="4">
    <source>
        <dbReference type="EMBL" id="KAF7700962.1"/>
    </source>
</evidence>
<dbReference type="GO" id="GO:0003723">
    <property type="term" value="F:RNA binding"/>
    <property type="evidence" value="ECO:0007669"/>
    <property type="project" value="UniProtKB-UniRule"/>
</dbReference>
<protein>
    <recommendedName>
        <fullName evidence="3">Tudor domain-containing protein</fullName>
    </recommendedName>
</protein>
<dbReference type="GO" id="GO:0005739">
    <property type="term" value="C:mitochondrion"/>
    <property type="evidence" value="ECO:0007669"/>
    <property type="project" value="TreeGrafter"/>
</dbReference>
<reference evidence="4" key="1">
    <citation type="submission" date="2020-08" db="EMBL/GenBank/DDBJ databases">
        <title>Chromosome-level assembly of Southern catfish (Silurus meridionalis) provides insights into visual adaptation to the nocturnal and benthic lifestyles.</title>
        <authorList>
            <person name="Zhang Y."/>
            <person name="Wang D."/>
            <person name="Peng Z."/>
        </authorList>
    </citation>
    <scope>NUCLEOTIDE SEQUENCE</scope>
    <source>
        <strain evidence="4">SWU-2019-XX</strain>
        <tissue evidence="4">Muscle</tissue>
    </source>
</reference>
<dbReference type="InterPro" id="IPR050621">
    <property type="entry name" value="Tudor_domain_containing"/>
</dbReference>
<evidence type="ECO:0000256" key="1">
    <source>
        <dbReference type="PROSITE-ProRule" id="PRU00117"/>
    </source>
</evidence>
<dbReference type="InterPro" id="IPR047368">
    <property type="entry name" value="KH-I_AKAP1"/>
</dbReference>
<dbReference type="CDD" id="cd20407">
    <property type="entry name" value="Tudor_AKAP1"/>
    <property type="match status" value="1"/>
</dbReference>
<dbReference type="Pfam" id="PF00013">
    <property type="entry name" value="KH_1"/>
    <property type="match status" value="1"/>
</dbReference>
<comment type="caution">
    <text evidence="4">The sequence shown here is derived from an EMBL/GenBank/DDBJ whole genome shotgun (WGS) entry which is preliminary data.</text>
</comment>
<feature type="compositionally biased region" description="Polar residues" evidence="2">
    <location>
        <begin position="221"/>
        <end position="230"/>
    </location>
</feature>
<dbReference type="InterPro" id="IPR036612">
    <property type="entry name" value="KH_dom_type_1_sf"/>
</dbReference>
<evidence type="ECO:0000259" key="3">
    <source>
        <dbReference type="PROSITE" id="PS50304"/>
    </source>
</evidence>
<dbReference type="PROSITE" id="PS50084">
    <property type="entry name" value="KH_TYPE_1"/>
    <property type="match status" value="1"/>
</dbReference>
<name>A0A8T0B4H3_SILME</name>
<dbReference type="SMART" id="SM00322">
    <property type="entry name" value="KH"/>
    <property type="match status" value="1"/>
</dbReference>
<dbReference type="GO" id="GO:0034237">
    <property type="term" value="F:protein kinase A regulatory subunit binding"/>
    <property type="evidence" value="ECO:0007669"/>
    <property type="project" value="TreeGrafter"/>
</dbReference>